<evidence type="ECO:0000313" key="3">
    <source>
        <dbReference type="EMBL" id="KAF2531989.1"/>
    </source>
</evidence>
<dbReference type="Pfam" id="PF03936">
    <property type="entry name" value="Terpene_synth_C"/>
    <property type="match status" value="1"/>
</dbReference>
<accession>A0A8S9FGK1</accession>
<dbReference type="SUPFAM" id="SSF48576">
    <property type="entry name" value="Terpenoid synthases"/>
    <property type="match status" value="1"/>
</dbReference>
<dbReference type="InterPro" id="IPR008949">
    <property type="entry name" value="Isoprenoid_synthase_dom_sf"/>
</dbReference>
<reference evidence="3" key="1">
    <citation type="submission" date="2019-12" db="EMBL/GenBank/DDBJ databases">
        <title>Genome sequencing and annotation of Brassica cretica.</title>
        <authorList>
            <person name="Studholme D.J."/>
            <person name="Sarris P.F."/>
        </authorList>
    </citation>
    <scope>NUCLEOTIDE SEQUENCE</scope>
    <source>
        <strain evidence="4">PFS-001/15</strain>
        <strain evidence="3">PFS-102/07</strain>
        <tissue evidence="3">Leaf</tissue>
    </source>
</reference>
<dbReference type="InterPro" id="IPR005630">
    <property type="entry name" value="Terpene_synthase_metal-bd"/>
</dbReference>
<dbReference type="AlphaFoldDB" id="A0A8S9FGK1"/>
<dbReference type="EMBL" id="QGKY02002305">
    <property type="protein sequence ID" value="KAF2531989.1"/>
    <property type="molecule type" value="Genomic_DNA"/>
</dbReference>
<proteinExistence type="predicted"/>
<sequence length="111" mass="12988">MCLALRIIWRLARLRSRCATMAGTLMGMGHIATKETYEWLRSRPKVIQSLSINGRLMNDMAGFEVQKNVSFCKFNYEVRWVKFKIHVKEIEKNIVCVIFMKIFSLLIKTSV</sequence>
<comment type="caution">
    <text evidence="3">The sequence shown here is derived from an EMBL/GenBank/DDBJ whole genome shotgun (WGS) entry which is preliminary data.</text>
</comment>
<protein>
    <recommendedName>
        <fullName evidence="2">Terpene synthase metal-binding domain-containing protein</fullName>
    </recommendedName>
</protein>
<keyword evidence="1" id="KW-0732">Signal</keyword>
<feature type="signal peptide" evidence="1">
    <location>
        <begin position="1"/>
        <end position="16"/>
    </location>
</feature>
<dbReference type="GO" id="GO:0010333">
    <property type="term" value="F:terpene synthase activity"/>
    <property type="evidence" value="ECO:0007669"/>
    <property type="project" value="InterPro"/>
</dbReference>
<dbReference type="EMBL" id="QGKW02001988">
    <property type="protein sequence ID" value="KAF2550331.1"/>
    <property type="molecule type" value="Genomic_DNA"/>
</dbReference>
<feature type="domain" description="Terpene synthase metal-binding" evidence="2">
    <location>
        <begin position="19"/>
        <end position="68"/>
    </location>
</feature>
<dbReference type="GO" id="GO:0000287">
    <property type="term" value="F:magnesium ion binding"/>
    <property type="evidence" value="ECO:0007669"/>
    <property type="project" value="InterPro"/>
</dbReference>
<evidence type="ECO:0000313" key="4">
    <source>
        <dbReference type="EMBL" id="KAF2550331.1"/>
    </source>
</evidence>
<name>A0A8S9FGK1_BRACR</name>
<feature type="chain" id="PRO_5042775340" description="Terpene synthase metal-binding domain-containing protein" evidence="1">
    <location>
        <begin position="17"/>
        <end position="111"/>
    </location>
</feature>
<evidence type="ECO:0000259" key="2">
    <source>
        <dbReference type="Pfam" id="PF03936"/>
    </source>
</evidence>
<dbReference type="Gene3D" id="1.10.600.10">
    <property type="entry name" value="Farnesyl Diphosphate Synthase"/>
    <property type="match status" value="1"/>
</dbReference>
<gene>
    <name evidence="4" type="ORF">F2Q68_00037203</name>
    <name evidence="3" type="ORF">F2Q70_00032839</name>
</gene>
<evidence type="ECO:0000256" key="1">
    <source>
        <dbReference type="SAM" id="SignalP"/>
    </source>
</evidence>
<dbReference type="Proteomes" id="UP000712281">
    <property type="component" value="Unassembled WGS sequence"/>
</dbReference>
<organism evidence="3">
    <name type="scientific">Brassica cretica</name>
    <name type="common">Mustard</name>
    <dbReference type="NCBI Taxonomy" id="69181"/>
    <lineage>
        <taxon>Eukaryota</taxon>
        <taxon>Viridiplantae</taxon>
        <taxon>Streptophyta</taxon>
        <taxon>Embryophyta</taxon>
        <taxon>Tracheophyta</taxon>
        <taxon>Spermatophyta</taxon>
        <taxon>Magnoliopsida</taxon>
        <taxon>eudicotyledons</taxon>
        <taxon>Gunneridae</taxon>
        <taxon>Pentapetalae</taxon>
        <taxon>rosids</taxon>
        <taxon>malvids</taxon>
        <taxon>Brassicales</taxon>
        <taxon>Brassicaceae</taxon>
        <taxon>Brassiceae</taxon>
        <taxon>Brassica</taxon>
    </lineage>
</organism>